<accession>A0A840YYH9</accession>
<dbReference type="SUPFAM" id="SSF74653">
    <property type="entry name" value="TolA/TonB C-terminal domain"/>
    <property type="match status" value="1"/>
</dbReference>
<evidence type="ECO:0000313" key="14">
    <source>
        <dbReference type="Proteomes" id="UP000554342"/>
    </source>
</evidence>
<evidence type="ECO:0000256" key="2">
    <source>
        <dbReference type="ARBA" id="ARBA00006555"/>
    </source>
</evidence>
<dbReference type="Gene3D" id="3.30.1150.10">
    <property type="match status" value="1"/>
</dbReference>
<comment type="subcellular location">
    <subcellularLocation>
        <location evidence="1">Cell inner membrane</location>
        <topology evidence="1">Single-pass membrane protein</topology>
        <orientation evidence="1">Periplasmic side</orientation>
    </subcellularLocation>
</comment>
<evidence type="ECO:0000256" key="9">
    <source>
        <dbReference type="ARBA" id="ARBA00023136"/>
    </source>
</evidence>
<sequence length="241" mass="24952">MKIGQNRRKERIGAALLSCAIVAMLGFVLLAGLRPSILRHIQPSLATFEVPPSPPPPPVTRAPIRAKPDPGRAAPLAKKALASPVVAPKPIVRIPPRPIETVPPVAASGESPVSGASDMADRGTGGGGEGSGTGSGGGGNGDGGGIAMRAEKIAGEIRNRDYPRAASRAGASGNVIVQFTVGTDGRPHGCRTAVSSGNAALDTTTCRLIEQRFRYRPAVNGAGKPVPELRAWQQRWWFAAR</sequence>
<comment type="similarity">
    <text evidence="2">Belongs to the TonB family.</text>
</comment>
<keyword evidence="8 11" id="KW-1133">Transmembrane helix</keyword>
<dbReference type="Pfam" id="PF03544">
    <property type="entry name" value="TonB_C"/>
    <property type="match status" value="1"/>
</dbReference>
<keyword evidence="6 11" id="KW-0812">Transmembrane</keyword>
<dbReference type="EMBL" id="JACIJI010000002">
    <property type="protein sequence ID" value="MBB5718589.1"/>
    <property type="molecule type" value="Genomic_DNA"/>
</dbReference>
<feature type="region of interest" description="Disordered" evidence="10">
    <location>
        <begin position="94"/>
        <end position="146"/>
    </location>
</feature>
<keyword evidence="5" id="KW-0997">Cell inner membrane</keyword>
<evidence type="ECO:0000256" key="4">
    <source>
        <dbReference type="ARBA" id="ARBA00022475"/>
    </source>
</evidence>
<keyword evidence="9 11" id="KW-0472">Membrane</keyword>
<dbReference type="GO" id="GO:0031992">
    <property type="term" value="F:energy transducer activity"/>
    <property type="evidence" value="ECO:0007669"/>
    <property type="project" value="TreeGrafter"/>
</dbReference>
<dbReference type="Proteomes" id="UP000554342">
    <property type="component" value="Unassembled WGS sequence"/>
</dbReference>
<dbReference type="GO" id="GO:0055085">
    <property type="term" value="P:transmembrane transport"/>
    <property type="evidence" value="ECO:0007669"/>
    <property type="project" value="InterPro"/>
</dbReference>
<evidence type="ECO:0000313" key="13">
    <source>
        <dbReference type="EMBL" id="MBB5718589.1"/>
    </source>
</evidence>
<dbReference type="AlphaFoldDB" id="A0A840YYH9"/>
<keyword evidence="7" id="KW-0653">Protein transport</keyword>
<evidence type="ECO:0000256" key="3">
    <source>
        <dbReference type="ARBA" id="ARBA00022448"/>
    </source>
</evidence>
<dbReference type="InterPro" id="IPR006260">
    <property type="entry name" value="TonB/TolA_C"/>
</dbReference>
<comment type="caution">
    <text evidence="13">The sequence shown here is derived from an EMBL/GenBank/DDBJ whole genome shotgun (WGS) entry which is preliminary data.</text>
</comment>
<dbReference type="NCBIfam" id="TIGR01352">
    <property type="entry name" value="tonB_Cterm"/>
    <property type="match status" value="1"/>
</dbReference>
<dbReference type="PANTHER" id="PTHR33446:SF2">
    <property type="entry name" value="PROTEIN TONB"/>
    <property type="match status" value="1"/>
</dbReference>
<dbReference type="PROSITE" id="PS52015">
    <property type="entry name" value="TONB_CTD"/>
    <property type="match status" value="1"/>
</dbReference>
<name>A0A840YYH9_9SPHN</name>
<dbReference type="InterPro" id="IPR051045">
    <property type="entry name" value="TonB-dependent_transducer"/>
</dbReference>
<evidence type="ECO:0000256" key="11">
    <source>
        <dbReference type="SAM" id="Phobius"/>
    </source>
</evidence>
<evidence type="ECO:0000256" key="5">
    <source>
        <dbReference type="ARBA" id="ARBA00022519"/>
    </source>
</evidence>
<dbReference type="RefSeq" id="WP_184002494.1">
    <property type="nucleotide sequence ID" value="NZ_BAABIF010000013.1"/>
</dbReference>
<keyword evidence="3" id="KW-0813">Transport</keyword>
<protein>
    <submittedName>
        <fullName evidence="13">Protein TonB</fullName>
    </submittedName>
</protein>
<keyword evidence="4" id="KW-1003">Cell membrane</keyword>
<evidence type="ECO:0000256" key="10">
    <source>
        <dbReference type="SAM" id="MobiDB-lite"/>
    </source>
</evidence>
<evidence type="ECO:0000259" key="12">
    <source>
        <dbReference type="PROSITE" id="PS52015"/>
    </source>
</evidence>
<evidence type="ECO:0000256" key="1">
    <source>
        <dbReference type="ARBA" id="ARBA00004383"/>
    </source>
</evidence>
<dbReference type="PANTHER" id="PTHR33446">
    <property type="entry name" value="PROTEIN TONB-RELATED"/>
    <property type="match status" value="1"/>
</dbReference>
<dbReference type="GO" id="GO:0098797">
    <property type="term" value="C:plasma membrane protein complex"/>
    <property type="evidence" value="ECO:0007669"/>
    <property type="project" value="TreeGrafter"/>
</dbReference>
<evidence type="ECO:0000256" key="7">
    <source>
        <dbReference type="ARBA" id="ARBA00022927"/>
    </source>
</evidence>
<feature type="transmembrane region" description="Helical" evidence="11">
    <location>
        <begin position="12"/>
        <end position="33"/>
    </location>
</feature>
<feature type="compositionally biased region" description="Pro residues" evidence="10">
    <location>
        <begin position="51"/>
        <end position="60"/>
    </location>
</feature>
<feature type="compositionally biased region" description="Gly residues" evidence="10">
    <location>
        <begin position="123"/>
        <end position="146"/>
    </location>
</feature>
<keyword evidence="14" id="KW-1185">Reference proteome</keyword>
<evidence type="ECO:0000256" key="8">
    <source>
        <dbReference type="ARBA" id="ARBA00022989"/>
    </source>
</evidence>
<feature type="region of interest" description="Disordered" evidence="10">
    <location>
        <begin position="49"/>
        <end position="72"/>
    </location>
</feature>
<dbReference type="InterPro" id="IPR037682">
    <property type="entry name" value="TonB_C"/>
</dbReference>
<evidence type="ECO:0000256" key="6">
    <source>
        <dbReference type="ARBA" id="ARBA00022692"/>
    </source>
</evidence>
<proteinExistence type="inferred from homology"/>
<reference evidence="13 14" key="1">
    <citation type="submission" date="2020-08" db="EMBL/GenBank/DDBJ databases">
        <title>Genomic Encyclopedia of Type Strains, Phase IV (KMG-IV): sequencing the most valuable type-strain genomes for metagenomic binning, comparative biology and taxonomic classification.</title>
        <authorList>
            <person name="Goeker M."/>
        </authorList>
    </citation>
    <scope>NUCLEOTIDE SEQUENCE [LARGE SCALE GENOMIC DNA]</scope>
    <source>
        <strain evidence="13 14">DSM 27203</strain>
    </source>
</reference>
<feature type="domain" description="TonB C-terminal" evidence="12">
    <location>
        <begin position="147"/>
        <end position="239"/>
    </location>
</feature>
<gene>
    <name evidence="13" type="ORF">FHR23_001512</name>
</gene>
<dbReference type="GO" id="GO:0015031">
    <property type="term" value="P:protein transport"/>
    <property type="evidence" value="ECO:0007669"/>
    <property type="project" value="UniProtKB-KW"/>
</dbReference>
<organism evidence="13 14">
    <name type="scientific">Stakelama sediminis</name>
    <dbReference type="NCBI Taxonomy" id="463200"/>
    <lineage>
        <taxon>Bacteria</taxon>
        <taxon>Pseudomonadati</taxon>
        <taxon>Pseudomonadota</taxon>
        <taxon>Alphaproteobacteria</taxon>
        <taxon>Sphingomonadales</taxon>
        <taxon>Sphingomonadaceae</taxon>
        <taxon>Stakelama</taxon>
    </lineage>
</organism>